<dbReference type="PANTHER" id="PTHR32338:SF10">
    <property type="entry name" value="N-ACETYL-GAMMA-GLUTAMYL-PHOSPHATE REDUCTASE, CHLOROPLASTIC-RELATED"/>
    <property type="match status" value="1"/>
</dbReference>
<evidence type="ECO:0000313" key="2">
    <source>
        <dbReference type="EMBL" id="NMU93803.1"/>
    </source>
</evidence>
<dbReference type="InterPro" id="IPR058924">
    <property type="entry name" value="AGPR_dimerisation_dom"/>
</dbReference>
<dbReference type="GO" id="GO:0005737">
    <property type="term" value="C:cytoplasm"/>
    <property type="evidence" value="ECO:0007669"/>
    <property type="project" value="InterPro"/>
</dbReference>
<evidence type="ECO:0000259" key="1">
    <source>
        <dbReference type="Pfam" id="PF22698"/>
    </source>
</evidence>
<gene>
    <name evidence="2" type="primary">argC</name>
    <name evidence="2" type="ORF">HGQ98_31650</name>
</gene>
<dbReference type="Proteomes" id="UP000542405">
    <property type="component" value="Unassembled WGS sequence"/>
</dbReference>
<comment type="caution">
    <text evidence="2">The sequence shown here is derived from an EMBL/GenBank/DDBJ whole genome shotgun (WGS) entry which is preliminary data.</text>
</comment>
<dbReference type="InterPro" id="IPR050085">
    <property type="entry name" value="AGPR"/>
</dbReference>
<dbReference type="EMBL" id="JABBZE010000877">
    <property type="protein sequence ID" value="NMU93803.1"/>
    <property type="molecule type" value="Genomic_DNA"/>
</dbReference>
<dbReference type="InterPro" id="IPR010136">
    <property type="entry name" value="AGPR_type-2"/>
</dbReference>
<protein>
    <submittedName>
        <fullName evidence="2">N-acetyl-gamma-glutamyl-phosphate reductase</fullName>
        <ecNumber evidence="2">1.2.1.38</ecNumber>
    </submittedName>
</protein>
<dbReference type="RefSeq" id="WP_169538187.1">
    <property type="nucleotide sequence ID" value="NZ_JABBZE010000877.1"/>
</dbReference>
<dbReference type="CDD" id="cd23935">
    <property type="entry name" value="AGPR_2_C"/>
    <property type="match status" value="1"/>
</dbReference>
<dbReference type="PANTHER" id="PTHR32338">
    <property type="entry name" value="N-ACETYL-GAMMA-GLUTAMYL-PHOSPHATE REDUCTASE, CHLOROPLASTIC-RELATED-RELATED"/>
    <property type="match status" value="1"/>
</dbReference>
<sequence length="239" mass="24469">GAVGWAGRGRGATAGWVEGVPEVGGGQAPRIAQARRVSSAGGEPTGAVALLRPLGRAGLVPADYPLTVHAVSGYSGGGRASVDAYEGPGASGGLAFQVYGLGLAHKHTPEIERHAGLSQRPVFVPSYGAFRQGIVLTVPLQLRLLPAGVTIAQLQQCLARHYAGSRHVQVLTPQDAAAQTHLDPQALNGTNDLRLALHGNEQHGQVLLTAVFDNLGKGASGAAVQNLDLMLEALALAEA</sequence>
<feature type="domain" description="N-acetyl-gamma-glutamyl-phosphate reductase dimerisation" evidence="1">
    <location>
        <begin position="44"/>
        <end position="214"/>
    </location>
</feature>
<dbReference type="AlphaFoldDB" id="A0A848NTK3"/>
<organism evidence="2 3">
    <name type="scientific">Achromobacter ruhlandii</name>
    <dbReference type="NCBI Taxonomy" id="72557"/>
    <lineage>
        <taxon>Bacteria</taxon>
        <taxon>Pseudomonadati</taxon>
        <taxon>Pseudomonadota</taxon>
        <taxon>Betaproteobacteria</taxon>
        <taxon>Burkholderiales</taxon>
        <taxon>Alcaligenaceae</taxon>
        <taxon>Achromobacter</taxon>
    </lineage>
</organism>
<evidence type="ECO:0000313" key="3">
    <source>
        <dbReference type="Proteomes" id="UP000542405"/>
    </source>
</evidence>
<name>A0A848NTK3_9BURK</name>
<proteinExistence type="predicted"/>
<dbReference type="Gene3D" id="3.30.360.10">
    <property type="entry name" value="Dihydrodipicolinate Reductase, domain 2"/>
    <property type="match status" value="1"/>
</dbReference>
<dbReference type="SUPFAM" id="SSF55347">
    <property type="entry name" value="Glyceraldehyde-3-phosphate dehydrogenase-like, C-terminal domain"/>
    <property type="match status" value="1"/>
</dbReference>
<dbReference type="GO" id="GO:0006526">
    <property type="term" value="P:L-arginine biosynthetic process"/>
    <property type="evidence" value="ECO:0007669"/>
    <property type="project" value="InterPro"/>
</dbReference>
<dbReference type="NCBIfam" id="TIGR01851">
    <property type="entry name" value="argC_other"/>
    <property type="match status" value="1"/>
</dbReference>
<feature type="non-terminal residue" evidence="2">
    <location>
        <position position="1"/>
    </location>
</feature>
<keyword evidence="2" id="KW-0560">Oxidoreductase</keyword>
<dbReference type="EC" id="1.2.1.38" evidence="2"/>
<reference evidence="2 3" key="1">
    <citation type="submission" date="2020-04" db="EMBL/GenBank/DDBJ databases">
        <title>Achromobacter ruhlandii genome sequencing and assembly.</title>
        <authorList>
            <person name="Martins R.C.R."/>
            <person name="Perdigao-Neto L.V."/>
            <person name="Levin A.S.S."/>
            <person name="Costa S.F."/>
        </authorList>
    </citation>
    <scope>NUCLEOTIDE SEQUENCE [LARGE SCALE GENOMIC DNA]</scope>
    <source>
        <strain evidence="2 3">9035ralo</strain>
    </source>
</reference>
<dbReference type="GO" id="GO:0003942">
    <property type="term" value="F:N-acetyl-gamma-glutamyl-phosphate reductase activity"/>
    <property type="evidence" value="ECO:0007669"/>
    <property type="project" value="UniProtKB-EC"/>
</dbReference>
<dbReference type="Pfam" id="PF22698">
    <property type="entry name" value="Semialdhyde_dhC_1"/>
    <property type="match status" value="1"/>
</dbReference>
<accession>A0A848NTK3</accession>